<accession>A0A378L4I2</accession>
<dbReference type="PANTHER" id="PTHR40446:SF2">
    <property type="entry name" value="N-ACETYLGLUCOSAMINE-1-PHOSPHODIESTER ALPHA-N-ACETYLGLUCOSAMINIDASE"/>
    <property type="match status" value="1"/>
</dbReference>
<dbReference type="OrthoDB" id="9809781at2"/>
<dbReference type="Pfam" id="PF09992">
    <property type="entry name" value="NAGPA"/>
    <property type="match status" value="1"/>
</dbReference>
<evidence type="ECO:0000259" key="2">
    <source>
        <dbReference type="Pfam" id="PF09992"/>
    </source>
</evidence>
<reference evidence="3 5" key="1">
    <citation type="submission" date="2015-11" db="EMBL/GenBank/DDBJ databases">
        <title>Genomic analysis of 38 Legionella species identifies large and diverse effector repertoires.</title>
        <authorList>
            <person name="Burstein D."/>
            <person name="Amaro F."/>
            <person name="Zusman T."/>
            <person name="Lifshitz Z."/>
            <person name="Cohen O."/>
            <person name="Gilbert J.A."/>
            <person name="Pupko T."/>
            <person name="Shuman H.A."/>
            <person name="Segal G."/>
        </authorList>
    </citation>
    <scope>NUCLEOTIDE SEQUENCE [LARGE SCALE GENOMIC DNA]</scope>
    <source>
        <strain evidence="3 5">SC-18-C9</strain>
    </source>
</reference>
<evidence type="ECO:0000256" key="1">
    <source>
        <dbReference type="SAM" id="MobiDB-lite"/>
    </source>
</evidence>
<dbReference type="Proteomes" id="UP000054820">
    <property type="component" value="Unassembled WGS sequence"/>
</dbReference>
<organism evidence="4 6">
    <name type="scientific">Legionella steigerwaltii</name>
    <dbReference type="NCBI Taxonomy" id="460"/>
    <lineage>
        <taxon>Bacteria</taxon>
        <taxon>Pseudomonadati</taxon>
        <taxon>Pseudomonadota</taxon>
        <taxon>Gammaproteobacteria</taxon>
        <taxon>Legionellales</taxon>
        <taxon>Legionellaceae</taxon>
        <taxon>Legionella</taxon>
    </lineage>
</organism>
<reference evidence="4 6" key="2">
    <citation type="submission" date="2018-06" db="EMBL/GenBank/DDBJ databases">
        <authorList>
            <consortium name="Pathogen Informatics"/>
            <person name="Doyle S."/>
        </authorList>
    </citation>
    <scope>NUCLEOTIDE SEQUENCE [LARGE SCALE GENOMIC DNA]</scope>
    <source>
        <strain evidence="4 6">NCTC11991</strain>
    </source>
</reference>
<dbReference type="Proteomes" id="UP000255110">
    <property type="component" value="Unassembled WGS sequence"/>
</dbReference>
<sequence length="361" mass="40613">MFSKQSKTKTDVVNEKINRITKATEVQDIRSLTNLDQILSKNPHREHIQGYYAEIPLSEYETFVPNGPHFPDRYGQPYVSGQFDAPLFTLKEWRDNWDKGHPGDKPDLLVNANWFNVWTTGIANQGVKINPRQQARTYLIGLSLSNGELVSTHKVLDQENVGLDTIVFDTSAKKVATIAHALIDKELKKDPNFYENKNAVSGFIILKDKEQLRTPKLNNNHLNRLPRTGVGYKNNGNTVVVMVIHNTERNVGVTAEEFADLFEALGCTDAINLDNSGSAELYYTGLGEFGKKSVTVQTKTCDAGAETERPKPNCLGFKNVSKCTFFAKDDSDLPTRKESPEVQKSSPKTDDDVTYTYYIKR</sequence>
<dbReference type="RefSeq" id="WP_058478245.1">
    <property type="nucleotide sequence ID" value="NZ_CAAAIO010000015.1"/>
</dbReference>
<evidence type="ECO:0000313" key="5">
    <source>
        <dbReference type="Proteomes" id="UP000054820"/>
    </source>
</evidence>
<evidence type="ECO:0000313" key="6">
    <source>
        <dbReference type="Proteomes" id="UP000255110"/>
    </source>
</evidence>
<dbReference type="EMBL" id="UGOY01000001">
    <property type="protein sequence ID" value="STY21684.1"/>
    <property type="molecule type" value="Genomic_DNA"/>
</dbReference>
<evidence type="ECO:0000313" key="3">
    <source>
        <dbReference type="EMBL" id="KTD72018.1"/>
    </source>
</evidence>
<name>A0A378L4I2_9GAMM</name>
<dbReference type="STRING" id="460.Lstg_2719"/>
<evidence type="ECO:0000313" key="4">
    <source>
        <dbReference type="EMBL" id="STY21684.1"/>
    </source>
</evidence>
<dbReference type="AlphaFoldDB" id="A0A378L4I2"/>
<feature type="domain" description="Phosphodiester glycosidase" evidence="2">
    <location>
        <begin position="145"/>
        <end position="317"/>
    </location>
</feature>
<feature type="region of interest" description="Disordered" evidence="1">
    <location>
        <begin position="330"/>
        <end position="350"/>
    </location>
</feature>
<gene>
    <name evidence="3" type="ORF">Lstg_2719</name>
    <name evidence="4" type="ORF">NCTC11991_00252</name>
</gene>
<keyword evidence="5" id="KW-1185">Reference proteome</keyword>
<dbReference type="EMBL" id="LNYZ01000027">
    <property type="protein sequence ID" value="KTD72018.1"/>
    <property type="molecule type" value="Genomic_DNA"/>
</dbReference>
<protein>
    <submittedName>
        <fullName evidence="4">Exopolysaccharide biosynthesis protein related to N-acetylglucosamine-1-phosphodiester alpha-N-acetylglucosaminidase</fullName>
    </submittedName>
</protein>
<dbReference type="InterPro" id="IPR018711">
    <property type="entry name" value="NAGPA"/>
</dbReference>
<dbReference type="PANTHER" id="PTHR40446">
    <property type="entry name" value="N-ACETYLGLUCOSAMINE-1-PHOSPHODIESTER ALPHA-N-ACETYLGLUCOSAMINIDASE"/>
    <property type="match status" value="1"/>
</dbReference>
<proteinExistence type="predicted"/>